<dbReference type="InterPro" id="IPR029065">
    <property type="entry name" value="Enolase_C-like"/>
</dbReference>
<evidence type="ECO:0000256" key="2">
    <source>
        <dbReference type="ARBA" id="ARBA00022723"/>
    </source>
</evidence>
<feature type="non-terminal residue" evidence="5">
    <location>
        <position position="1"/>
    </location>
</feature>
<feature type="domain" description="Enolase C-terminal" evidence="4">
    <location>
        <begin position="1"/>
        <end position="102"/>
    </location>
</feature>
<protein>
    <submittedName>
        <fullName evidence="5">Mandelate racemase/muconate lactonizing enzyme family protein</fullName>
    </submittedName>
</protein>
<evidence type="ECO:0000313" key="5">
    <source>
        <dbReference type="EMBL" id="PLO65192.1"/>
    </source>
</evidence>
<dbReference type="Gene3D" id="3.20.20.120">
    <property type="entry name" value="Enolase-like C-terminal domain"/>
    <property type="match status" value="1"/>
</dbReference>
<reference evidence="5 6" key="1">
    <citation type="submission" date="2017-11" db="EMBL/GenBank/DDBJ databases">
        <authorList>
            <person name="Han C.G."/>
        </authorList>
    </citation>
    <scope>NUCLEOTIDE SEQUENCE [LARGE SCALE GENOMIC DNA]</scope>
    <source>
        <strain evidence="5 6">A10</strain>
    </source>
</reference>
<dbReference type="Pfam" id="PF13378">
    <property type="entry name" value="MR_MLE_C"/>
    <property type="match status" value="1"/>
</dbReference>
<dbReference type="InterPro" id="IPR036849">
    <property type="entry name" value="Enolase-like_C_sf"/>
</dbReference>
<keyword evidence="3" id="KW-0460">Magnesium</keyword>
<evidence type="ECO:0000256" key="3">
    <source>
        <dbReference type="ARBA" id="ARBA00022842"/>
    </source>
</evidence>
<gene>
    <name evidence="5" type="ORF">CWN49_23780</name>
</gene>
<reference evidence="5 6" key="2">
    <citation type="submission" date="2018-01" db="EMBL/GenBank/DDBJ databases">
        <title>Genomic study of Klebsiella pneumoniae.</title>
        <authorList>
            <person name="Yang Y."/>
            <person name="Bicalho R."/>
        </authorList>
    </citation>
    <scope>NUCLEOTIDE SEQUENCE [LARGE SCALE GENOMIC DNA]</scope>
    <source>
        <strain evidence="5 6">A10</strain>
    </source>
</reference>
<dbReference type="SUPFAM" id="SSF51604">
    <property type="entry name" value="Enolase C-terminal domain-like"/>
    <property type="match status" value="1"/>
</dbReference>
<dbReference type="InterPro" id="IPR046945">
    <property type="entry name" value="RHMD-like"/>
</dbReference>
<accession>A0A2J5PGR8</accession>
<proteinExistence type="predicted"/>
<dbReference type="Proteomes" id="UP000234667">
    <property type="component" value="Unassembled WGS sequence"/>
</dbReference>
<evidence type="ECO:0000313" key="6">
    <source>
        <dbReference type="Proteomes" id="UP000234667"/>
    </source>
</evidence>
<dbReference type="GO" id="GO:0000287">
    <property type="term" value="F:magnesium ion binding"/>
    <property type="evidence" value="ECO:0007669"/>
    <property type="project" value="TreeGrafter"/>
</dbReference>
<dbReference type="EMBL" id="PIDR01000912">
    <property type="protein sequence ID" value="PLO65192.1"/>
    <property type="molecule type" value="Genomic_DNA"/>
</dbReference>
<evidence type="ECO:0000259" key="4">
    <source>
        <dbReference type="Pfam" id="PF13378"/>
    </source>
</evidence>
<dbReference type="PANTHER" id="PTHR13794">
    <property type="entry name" value="ENOLASE SUPERFAMILY, MANDELATE RACEMASE"/>
    <property type="match status" value="1"/>
</dbReference>
<comment type="cofactor">
    <cofactor evidence="1">
        <name>Mg(2+)</name>
        <dbReference type="ChEBI" id="CHEBI:18420"/>
    </cofactor>
</comment>
<keyword evidence="2" id="KW-0479">Metal-binding</keyword>
<dbReference type="PANTHER" id="PTHR13794:SF58">
    <property type="entry name" value="MITOCHONDRIAL ENOLASE SUPERFAMILY MEMBER 1"/>
    <property type="match status" value="1"/>
</dbReference>
<dbReference type="GO" id="GO:0016836">
    <property type="term" value="F:hydro-lyase activity"/>
    <property type="evidence" value="ECO:0007669"/>
    <property type="project" value="TreeGrafter"/>
</dbReference>
<name>A0A2J5PGR8_9ENTR</name>
<sequence length="109" mass="11925">FTQYIESGSADYIQADLGRVGGITGYLDIAAVARAHNLPMTPHFVMELSASLLATVPNISYAEMTDGGRWKDLRIIAEAGEEVDGYYVPSERPGHGIILDRDYLATHKI</sequence>
<organism evidence="5 6">
    <name type="scientific">Klebsiella michiganensis</name>
    <dbReference type="NCBI Taxonomy" id="1134687"/>
    <lineage>
        <taxon>Bacteria</taxon>
        <taxon>Pseudomonadati</taxon>
        <taxon>Pseudomonadota</taxon>
        <taxon>Gammaproteobacteria</taxon>
        <taxon>Enterobacterales</taxon>
        <taxon>Enterobacteriaceae</taxon>
        <taxon>Klebsiella/Raoultella group</taxon>
        <taxon>Klebsiella</taxon>
    </lineage>
</organism>
<dbReference type="GO" id="GO:0016052">
    <property type="term" value="P:carbohydrate catabolic process"/>
    <property type="evidence" value="ECO:0007669"/>
    <property type="project" value="TreeGrafter"/>
</dbReference>
<evidence type="ECO:0000256" key="1">
    <source>
        <dbReference type="ARBA" id="ARBA00001946"/>
    </source>
</evidence>
<dbReference type="AlphaFoldDB" id="A0A2J5PGR8"/>
<comment type="caution">
    <text evidence="5">The sequence shown here is derived from an EMBL/GenBank/DDBJ whole genome shotgun (WGS) entry which is preliminary data.</text>
</comment>